<proteinExistence type="predicted"/>
<dbReference type="Proteomes" id="UP000053593">
    <property type="component" value="Unassembled WGS sequence"/>
</dbReference>
<feature type="domain" description="DUF6589" evidence="2">
    <location>
        <begin position="708"/>
        <end position="747"/>
    </location>
</feature>
<protein>
    <recommendedName>
        <fullName evidence="2">DUF6589 domain-containing protein</fullName>
    </recommendedName>
</protein>
<feature type="domain" description="DUF6589" evidence="2">
    <location>
        <begin position="386"/>
        <end position="697"/>
    </location>
</feature>
<gene>
    <name evidence="3" type="ORF">GYMLUDRAFT_78152</name>
</gene>
<evidence type="ECO:0000313" key="3">
    <source>
        <dbReference type="EMBL" id="KIK51591.1"/>
    </source>
</evidence>
<feature type="compositionally biased region" description="Acidic residues" evidence="1">
    <location>
        <begin position="852"/>
        <end position="866"/>
    </location>
</feature>
<dbReference type="AlphaFoldDB" id="A0A0D0BB74"/>
<dbReference type="OrthoDB" id="2496395at2759"/>
<dbReference type="HOGENOM" id="CLU_007061_1_0_1"/>
<accession>A0A0D0BB74</accession>
<feature type="region of interest" description="Disordered" evidence="1">
    <location>
        <begin position="1"/>
        <end position="30"/>
    </location>
</feature>
<organism evidence="3 4">
    <name type="scientific">Collybiopsis luxurians FD-317 M1</name>
    <dbReference type="NCBI Taxonomy" id="944289"/>
    <lineage>
        <taxon>Eukaryota</taxon>
        <taxon>Fungi</taxon>
        <taxon>Dikarya</taxon>
        <taxon>Basidiomycota</taxon>
        <taxon>Agaricomycotina</taxon>
        <taxon>Agaricomycetes</taxon>
        <taxon>Agaricomycetidae</taxon>
        <taxon>Agaricales</taxon>
        <taxon>Marasmiineae</taxon>
        <taxon>Omphalotaceae</taxon>
        <taxon>Collybiopsis</taxon>
        <taxon>Collybiopsis luxurians</taxon>
    </lineage>
</organism>
<evidence type="ECO:0000313" key="4">
    <source>
        <dbReference type="Proteomes" id="UP000053593"/>
    </source>
</evidence>
<dbReference type="EMBL" id="KN834860">
    <property type="protein sequence ID" value="KIK51591.1"/>
    <property type="molecule type" value="Genomic_DNA"/>
</dbReference>
<dbReference type="InterPro" id="IPR046496">
    <property type="entry name" value="DUF6589"/>
</dbReference>
<reference evidence="3 4" key="1">
    <citation type="submission" date="2014-04" db="EMBL/GenBank/DDBJ databases">
        <title>Evolutionary Origins and Diversification of the Mycorrhizal Mutualists.</title>
        <authorList>
            <consortium name="DOE Joint Genome Institute"/>
            <consortium name="Mycorrhizal Genomics Consortium"/>
            <person name="Kohler A."/>
            <person name="Kuo A."/>
            <person name="Nagy L.G."/>
            <person name="Floudas D."/>
            <person name="Copeland A."/>
            <person name="Barry K.W."/>
            <person name="Cichocki N."/>
            <person name="Veneault-Fourrey C."/>
            <person name="LaButti K."/>
            <person name="Lindquist E.A."/>
            <person name="Lipzen A."/>
            <person name="Lundell T."/>
            <person name="Morin E."/>
            <person name="Murat C."/>
            <person name="Riley R."/>
            <person name="Ohm R."/>
            <person name="Sun H."/>
            <person name="Tunlid A."/>
            <person name="Henrissat B."/>
            <person name="Grigoriev I.V."/>
            <person name="Hibbett D.S."/>
            <person name="Martin F."/>
        </authorList>
    </citation>
    <scope>NUCLEOTIDE SEQUENCE [LARGE SCALE GENOMIC DNA]</scope>
    <source>
        <strain evidence="3 4">FD-317 M1</strain>
    </source>
</reference>
<keyword evidence="4" id="KW-1185">Reference proteome</keyword>
<dbReference type="Pfam" id="PF20231">
    <property type="entry name" value="DUF6589"/>
    <property type="match status" value="2"/>
</dbReference>
<evidence type="ECO:0000256" key="1">
    <source>
        <dbReference type="SAM" id="MobiDB-lite"/>
    </source>
</evidence>
<feature type="compositionally biased region" description="Low complexity" evidence="1">
    <location>
        <begin position="825"/>
        <end position="835"/>
    </location>
</feature>
<sequence length="937" mass="103660">MAEILSSPLSSPPTSPIKGPCTRGSQQGLPPVLSPLHLSPGFILAPPIHGTVEEKKAIRLKEVQAKRADTLTQKYAALEQEWLAKADKEHAIHQETFHHCLELLRTRGSTFGEFVIQILNWWNSAKNPKSVCNELDEWAVEHVCSHLAKQARHVTREGKLKMAGRAIDEQLVLSFSFKNIYNYLREGGADLLVRVFEAITIVTSAILQCLGEHNNANNLSCQMMGLYLYASGAQKQTIGVLSHFGITESYSNLVRNAEQGSSAPGPPLETPHTPEQTVNLLNLSTLSGTPTASSTSIRNSNPAPSRIDFCGTLQKLCSSVWQKAHSIATTGLFAEVYDNINFLSRTGEQAVGHHDSQENGTCVTIFKLWAVTLKDLAVSALREAFDKAPLLTKEDIIHTPTEARLFWQSLIHVIIRIIVKQSHIPKLKAFSPQANELQPCSTHRIAPHRTEVYPFGTYDIDELTITGNADVDQAVVSDLKLLTQVYNFSERIRLLAGDQLSLARLWSIQSIQFGHEGGYTGFGWGMWMPGLFHAKMADPTASIPDPGSLLFHNTRLSRLPITVTSLPPFSTCRNLIFVSLYARVLHCLLLVSSKSSLNDYADSVSLWEQLYCDAEKLYDTYVNPSAVDELRGERELAEENEPAGNMVFENAVLFLRDALVLHEMADAIHTGDSGCVILVLKIWALSFRGNGRTKYGLSLSFIFKAKSYDFQVFYKAQGSNMSWQWLGMITPCVNVLQELAKDLKNDIATLMDSLEDRKVYSIVQGRKLDNDQAVPDVVSVGLQSLTSGSNNNPLREYNDTFSRLRRRSRMPPVDIEDLSPPVSPPTSHSSPKSSSLVADLGSFSATNRIAGTEDEDADGEYSEEEYSGELDGILDHLQAESQEPALGLYTAADVALGDKDFDNFDLGGGGRDEDAPEEVDNDPEVEIEEPQMDFFTF</sequence>
<feature type="region of interest" description="Disordered" evidence="1">
    <location>
        <begin position="805"/>
        <end position="866"/>
    </location>
</feature>
<feature type="region of interest" description="Disordered" evidence="1">
    <location>
        <begin position="903"/>
        <end position="922"/>
    </location>
</feature>
<name>A0A0D0BB74_9AGAR</name>
<evidence type="ECO:0000259" key="2">
    <source>
        <dbReference type="Pfam" id="PF20231"/>
    </source>
</evidence>